<dbReference type="AlphaFoldDB" id="G9NXE8"/>
<proteinExistence type="inferred from homology"/>
<dbReference type="EMBL" id="ABDG02000024">
    <property type="protein sequence ID" value="EHK44758.1"/>
    <property type="molecule type" value="Genomic_DNA"/>
</dbReference>
<keyword evidence="6" id="KW-1185">Reference proteome</keyword>
<dbReference type="STRING" id="452589.G9NXE8"/>
<reference evidence="5 6" key="1">
    <citation type="journal article" date="2011" name="Genome Biol.">
        <title>Comparative genome sequence analysis underscores mycoparasitism as the ancestral life style of Trichoderma.</title>
        <authorList>
            <person name="Kubicek C.P."/>
            <person name="Herrera-Estrella A."/>
            <person name="Seidl-Seiboth V."/>
            <person name="Martinez D.A."/>
            <person name="Druzhinina I.S."/>
            <person name="Thon M."/>
            <person name="Zeilinger S."/>
            <person name="Casas-Flores S."/>
            <person name="Horwitz B.A."/>
            <person name="Mukherjee P.K."/>
            <person name="Mukherjee M."/>
            <person name="Kredics L."/>
            <person name="Alcaraz L.D."/>
            <person name="Aerts A."/>
            <person name="Antal Z."/>
            <person name="Atanasova L."/>
            <person name="Cervantes-Badillo M.G."/>
            <person name="Challacombe J."/>
            <person name="Chertkov O."/>
            <person name="McCluskey K."/>
            <person name="Coulpier F."/>
            <person name="Deshpande N."/>
            <person name="von Doehren H."/>
            <person name="Ebbole D.J."/>
            <person name="Esquivel-Naranjo E.U."/>
            <person name="Fekete E."/>
            <person name="Flipphi M."/>
            <person name="Glaser F."/>
            <person name="Gomez-Rodriguez E.Y."/>
            <person name="Gruber S."/>
            <person name="Han C."/>
            <person name="Henrissat B."/>
            <person name="Hermosa R."/>
            <person name="Hernandez-Onate M."/>
            <person name="Karaffa L."/>
            <person name="Kosti I."/>
            <person name="Le Crom S."/>
            <person name="Lindquist E."/>
            <person name="Lucas S."/>
            <person name="Luebeck M."/>
            <person name="Luebeck P.S."/>
            <person name="Margeot A."/>
            <person name="Metz B."/>
            <person name="Misra M."/>
            <person name="Nevalainen H."/>
            <person name="Omann M."/>
            <person name="Packer N."/>
            <person name="Perrone G."/>
            <person name="Uresti-Rivera E.E."/>
            <person name="Salamov A."/>
            <person name="Schmoll M."/>
            <person name="Seiboth B."/>
            <person name="Shapiro H."/>
            <person name="Sukno S."/>
            <person name="Tamayo-Ramos J.A."/>
            <person name="Tisch D."/>
            <person name="Wiest A."/>
            <person name="Wilkinson H.H."/>
            <person name="Zhang M."/>
            <person name="Coutinho P.M."/>
            <person name="Kenerley C.M."/>
            <person name="Monte E."/>
            <person name="Baker S.E."/>
            <person name="Grigoriev I.V."/>
        </authorList>
    </citation>
    <scope>NUCLEOTIDE SEQUENCE [LARGE SCALE GENOMIC DNA]</scope>
    <source>
        <strain evidence="6">ATCC 20476 / IMI 206040</strain>
    </source>
</reference>
<dbReference type="Pfam" id="PF01565">
    <property type="entry name" value="FAD_binding_4"/>
    <property type="match status" value="1"/>
</dbReference>
<comment type="similarity">
    <text evidence="1">Belongs to the oxygen-dependent FAD-linked oxidoreductase family.</text>
</comment>
<dbReference type="InterPro" id="IPR012951">
    <property type="entry name" value="BBE"/>
</dbReference>
<name>G9NXE8_HYPAI</name>
<accession>G9NXE8</accession>
<dbReference type="SUPFAM" id="SSF56176">
    <property type="entry name" value="FAD-binding/transporter-associated domain-like"/>
    <property type="match status" value="1"/>
</dbReference>
<evidence type="ECO:0000259" key="4">
    <source>
        <dbReference type="PROSITE" id="PS51387"/>
    </source>
</evidence>
<dbReference type="eggNOG" id="ENOG502S43K">
    <property type="taxonomic scope" value="Eukaryota"/>
</dbReference>
<evidence type="ECO:0000256" key="2">
    <source>
        <dbReference type="ARBA" id="ARBA00023002"/>
    </source>
</evidence>
<evidence type="ECO:0000313" key="6">
    <source>
        <dbReference type="Proteomes" id="UP000005426"/>
    </source>
</evidence>
<dbReference type="PROSITE" id="PS51387">
    <property type="entry name" value="FAD_PCMH"/>
    <property type="match status" value="1"/>
</dbReference>
<evidence type="ECO:0000256" key="3">
    <source>
        <dbReference type="SAM" id="SignalP"/>
    </source>
</evidence>
<comment type="caution">
    <text evidence="5">The sequence shown here is derived from an EMBL/GenBank/DDBJ whole genome shotgun (WGS) entry which is preliminary data.</text>
</comment>
<sequence>MIVHHLRLLPVLQAFVHLSSLCCVDASKTTCKSTPNDASWPSISEWNHLNESLSGRLLHPLPPAQACHSSDPESNTSCADIQKSWSSFAFHQDDPVSTAWNNMNNDSCLPTADAPCSGLGYPVYVVNATTADHIKQAIDFARKYNVRLNIKASGHDYLKRSTAPHSLSIWTRHMFGGYELHSEFKPKGCKTTIKTTAVTAGAASYVSDIYSHLDQYNLTIVDGMGPEVTMGGYLTGGGHSPISNIFGLGSDQVYEVEMVTPKGEIITANECQNTDIFWAVRGGGGGTFGVLTKVTVRTVPSKPMAVYDFTIETTPNSKAYWESVAYMIAQYPTLANSSVAAFTYLYPNTSAAGLGGDMATFEAVFAIYDPPSSTTLDNLLEPYVQQIKKDFPSQITTKVSSTVFPNFHSMFLEYADDKGAGVDKVVGSWLLPPDTLKEDAFSDALVDFLGPAGGRLYMVSGTGVWDAKPRGGGNAINPAWRKALVHAVTSQEWSPLDEIKRSAVESSINHVQVEAFRKLAPDSGAYLNEAYWNEPNFQKAFWGSNYERLSEIKKAIDPENVFWCHTCVGNEGLKEVGTYLCQV</sequence>
<dbReference type="InterPro" id="IPR016166">
    <property type="entry name" value="FAD-bd_PCMH"/>
</dbReference>
<dbReference type="InterPro" id="IPR006094">
    <property type="entry name" value="Oxid_FAD_bind_N"/>
</dbReference>
<dbReference type="InterPro" id="IPR016169">
    <property type="entry name" value="FAD-bd_PCMH_sub2"/>
</dbReference>
<keyword evidence="2" id="KW-0560">Oxidoreductase</keyword>
<dbReference type="OMA" id="CHEGQPN"/>
<dbReference type="Gene3D" id="3.30.465.10">
    <property type="match status" value="2"/>
</dbReference>
<dbReference type="GeneID" id="25779171"/>
<evidence type="ECO:0000256" key="1">
    <source>
        <dbReference type="ARBA" id="ARBA00005466"/>
    </source>
</evidence>
<dbReference type="PANTHER" id="PTHR13878:SF91">
    <property type="entry name" value="FAD BINDING DOMAIN PROTEIN (AFU_ORTHOLOGUE AFUA_6G12070)-RELATED"/>
    <property type="match status" value="1"/>
</dbReference>
<feature type="signal peptide" evidence="3">
    <location>
        <begin position="1"/>
        <end position="26"/>
    </location>
</feature>
<feature type="chain" id="PRO_5003524896" description="FAD-binding PCMH-type domain-containing protein" evidence="3">
    <location>
        <begin position="27"/>
        <end position="583"/>
    </location>
</feature>
<dbReference type="KEGG" id="tatv:25779171"/>
<dbReference type="OrthoDB" id="9983560at2759"/>
<feature type="domain" description="FAD-binding PCMH-type" evidence="4">
    <location>
        <begin position="118"/>
        <end position="301"/>
    </location>
</feature>
<dbReference type="GO" id="GO:0016491">
    <property type="term" value="F:oxidoreductase activity"/>
    <property type="evidence" value="ECO:0007669"/>
    <property type="project" value="UniProtKB-KW"/>
</dbReference>
<gene>
    <name evidence="5" type="ORF">TRIATDRAFT_264681</name>
</gene>
<dbReference type="InterPro" id="IPR050432">
    <property type="entry name" value="FAD-linked_Oxidoreductases_BP"/>
</dbReference>
<dbReference type="GO" id="GO:0071949">
    <property type="term" value="F:FAD binding"/>
    <property type="evidence" value="ECO:0007669"/>
    <property type="project" value="InterPro"/>
</dbReference>
<dbReference type="HOGENOM" id="CLU_018354_4_4_1"/>
<dbReference type="PANTHER" id="PTHR13878">
    <property type="entry name" value="GULONOLACTONE OXIDASE"/>
    <property type="match status" value="1"/>
</dbReference>
<evidence type="ECO:0000313" key="5">
    <source>
        <dbReference type="EMBL" id="EHK44758.1"/>
    </source>
</evidence>
<dbReference type="Pfam" id="PF08031">
    <property type="entry name" value="BBE"/>
    <property type="match status" value="1"/>
</dbReference>
<dbReference type="Proteomes" id="UP000005426">
    <property type="component" value="Unassembled WGS sequence"/>
</dbReference>
<keyword evidence="3" id="KW-0732">Signal</keyword>
<organism evidence="5 6">
    <name type="scientific">Hypocrea atroviridis (strain ATCC 20476 / IMI 206040)</name>
    <name type="common">Trichoderma atroviride</name>
    <dbReference type="NCBI Taxonomy" id="452589"/>
    <lineage>
        <taxon>Eukaryota</taxon>
        <taxon>Fungi</taxon>
        <taxon>Dikarya</taxon>
        <taxon>Ascomycota</taxon>
        <taxon>Pezizomycotina</taxon>
        <taxon>Sordariomycetes</taxon>
        <taxon>Hypocreomycetidae</taxon>
        <taxon>Hypocreales</taxon>
        <taxon>Hypocreaceae</taxon>
        <taxon>Trichoderma</taxon>
    </lineage>
</organism>
<protein>
    <recommendedName>
        <fullName evidence="4">FAD-binding PCMH-type domain-containing protein</fullName>
    </recommendedName>
</protein>
<dbReference type="InterPro" id="IPR036318">
    <property type="entry name" value="FAD-bd_PCMH-like_sf"/>
</dbReference>